<comment type="caution">
    <text evidence="1">The sequence shown here is derived from an EMBL/GenBank/DDBJ whole genome shotgun (WGS) entry which is preliminary data.</text>
</comment>
<evidence type="ECO:0000313" key="2">
    <source>
        <dbReference type="Proteomes" id="UP000317371"/>
    </source>
</evidence>
<accession>A0A540V9A0</accession>
<dbReference type="EMBL" id="VIGC01000043">
    <property type="protein sequence ID" value="TQE93302.1"/>
    <property type="molecule type" value="Genomic_DNA"/>
</dbReference>
<evidence type="ECO:0000313" key="1">
    <source>
        <dbReference type="EMBL" id="TQE93302.1"/>
    </source>
</evidence>
<protein>
    <submittedName>
        <fullName evidence="1">Uncharacterized protein</fullName>
    </submittedName>
</protein>
<dbReference type="RefSeq" id="WP_141612329.1">
    <property type="nucleotide sequence ID" value="NZ_VIGC02000043.1"/>
</dbReference>
<dbReference type="Proteomes" id="UP000317371">
    <property type="component" value="Unassembled WGS sequence"/>
</dbReference>
<name>A0A540V9A0_9CHLR</name>
<gene>
    <name evidence="1" type="ORF">FKZ61_22020</name>
</gene>
<sequence>MRTTITVSEEIIRRLNDLSIAQADDIEAKLKQLLVAEYQRRLARYRLTNQRLSEKYGMTFEEFERRQITKQRGYSWEVESDAMAWETAIDGIHTIQQQLADLEVLQDEN</sequence>
<reference evidence="1 2" key="1">
    <citation type="submission" date="2019-06" db="EMBL/GenBank/DDBJ databases">
        <title>Genome sequence of Litorilinea aerophila BAA-2444.</title>
        <authorList>
            <person name="Maclea K.S."/>
            <person name="Maurais E.G."/>
            <person name="Iannazzi L.C."/>
        </authorList>
    </citation>
    <scope>NUCLEOTIDE SEQUENCE [LARGE SCALE GENOMIC DNA]</scope>
    <source>
        <strain evidence="1 2">ATCC BAA-2444</strain>
    </source>
</reference>
<keyword evidence="2" id="KW-1185">Reference proteome</keyword>
<organism evidence="1 2">
    <name type="scientific">Litorilinea aerophila</name>
    <dbReference type="NCBI Taxonomy" id="1204385"/>
    <lineage>
        <taxon>Bacteria</taxon>
        <taxon>Bacillati</taxon>
        <taxon>Chloroflexota</taxon>
        <taxon>Caldilineae</taxon>
        <taxon>Caldilineales</taxon>
        <taxon>Caldilineaceae</taxon>
        <taxon>Litorilinea</taxon>
    </lineage>
</organism>
<proteinExistence type="predicted"/>
<dbReference type="InParanoid" id="A0A540V9A0"/>
<dbReference type="AlphaFoldDB" id="A0A540V9A0"/>
<dbReference type="OrthoDB" id="162311at2"/>